<name>A0AAE0BXZ4_9CHLO</name>
<evidence type="ECO:0000313" key="2">
    <source>
        <dbReference type="Proteomes" id="UP001190700"/>
    </source>
</evidence>
<organism evidence="1 2">
    <name type="scientific">Cymbomonas tetramitiformis</name>
    <dbReference type="NCBI Taxonomy" id="36881"/>
    <lineage>
        <taxon>Eukaryota</taxon>
        <taxon>Viridiplantae</taxon>
        <taxon>Chlorophyta</taxon>
        <taxon>Pyramimonadophyceae</taxon>
        <taxon>Pyramimonadales</taxon>
        <taxon>Pyramimonadaceae</taxon>
        <taxon>Cymbomonas</taxon>
    </lineage>
</organism>
<protein>
    <submittedName>
        <fullName evidence="1">Uncharacterized protein</fullName>
    </submittedName>
</protein>
<dbReference type="Proteomes" id="UP001190700">
    <property type="component" value="Unassembled WGS sequence"/>
</dbReference>
<dbReference type="AlphaFoldDB" id="A0AAE0BXZ4"/>
<evidence type="ECO:0000313" key="1">
    <source>
        <dbReference type="EMBL" id="KAK3244828.1"/>
    </source>
</evidence>
<proteinExistence type="predicted"/>
<accession>A0AAE0BXZ4</accession>
<dbReference type="EMBL" id="LGRX02031363">
    <property type="protein sequence ID" value="KAK3244828.1"/>
    <property type="molecule type" value="Genomic_DNA"/>
</dbReference>
<reference evidence="1 2" key="1">
    <citation type="journal article" date="2015" name="Genome Biol. Evol.">
        <title>Comparative Genomics of a Bacterivorous Green Alga Reveals Evolutionary Causalities and Consequences of Phago-Mixotrophic Mode of Nutrition.</title>
        <authorList>
            <person name="Burns J.A."/>
            <person name="Paasch A."/>
            <person name="Narechania A."/>
            <person name="Kim E."/>
        </authorList>
    </citation>
    <scope>NUCLEOTIDE SEQUENCE [LARGE SCALE GENOMIC DNA]</scope>
    <source>
        <strain evidence="1 2">PLY_AMNH</strain>
    </source>
</reference>
<keyword evidence="2" id="KW-1185">Reference proteome</keyword>
<gene>
    <name evidence="1" type="ORF">CYMTET_45577</name>
</gene>
<comment type="caution">
    <text evidence="1">The sequence shown here is derived from an EMBL/GenBank/DDBJ whole genome shotgun (WGS) entry which is preliminary data.</text>
</comment>
<sequence>MGDVLANEQPLARLKEVHTGVARLVIPSRKNRDRSSSLTSRLEERAHAAAVRRSAHATHIAPSFGCSAARMQRITGVKTHLDTQQEEAPDLGTYGVYDSTLGIEKVNASTLWTQSTVPKEYTYYFKPSYSRHVAPTAYEYHNSKDYIDKGRNVAPYFSSFSSRTKRFEQAGVDHTEIPDAAFSLEAESKLWTSKGFAQTKASDRFNSASVPIVGKGHLSKPSDTPGAKYDTACGVLPTIASATYEESPQPTSSFRNKSERFPNPKFAYSRMLGPDTYSGAWQRAAKV</sequence>